<name>A0A1B2LVN6_9GAMM</name>
<sequence length="363" mass="41206">MNLSKYPLLNLQKQHLMNHSPLEAAPLIALSQQESSQYFERSIYKCQSELKQVAQHANMAIGITDHQGTLRWTWSSQLMRNAAEHVNFIAGGHWSTQAVGRNAIGLALNQHRASCVNSHENHMHSVRDWVCYAAPIVDPLTGKCHGILNLSTKSQHHNSLGLLAVEHCANIVQQAIRTEQNNLLYLKGLGTPYALFNGQLLTLTHRQLEILCILALHPDGLHLEDLHQALYGERPVSSKTLKSELSQLRLLLPESIDSRPYRLVCEVQSDFLAAEMSLNAGLITSTFDLYQGGFMNKSESPIINTWRECFDARLSHFIYQMQDIDILFKVLSRAPERIDAAQRLYELLPTEHPYRERIKLLIH</sequence>
<accession>A0A1B2LVN6</accession>
<gene>
    <name evidence="5" type="ORF">BFG52_00665</name>
</gene>
<evidence type="ECO:0000256" key="2">
    <source>
        <dbReference type="ARBA" id="ARBA00023125"/>
    </source>
</evidence>
<dbReference type="InterPro" id="IPR001867">
    <property type="entry name" value="OmpR/PhoB-type_DNA-bd"/>
</dbReference>
<evidence type="ECO:0000256" key="1">
    <source>
        <dbReference type="ARBA" id="ARBA00023015"/>
    </source>
</evidence>
<dbReference type="GO" id="GO:0003677">
    <property type="term" value="F:DNA binding"/>
    <property type="evidence" value="ECO:0007669"/>
    <property type="project" value="UniProtKB-KW"/>
</dbReference>
<keyword evidence="1" id="KW-0805">Transcription regulation</keyword>
<dbReference type="STRING" id="1789224.BFG52_00665"/>
<evidence type="ECO:0000313" key="6">
    <source>
        <dbReference type="Proteomes" id="UP000093391"/>
    </source>
</evidence>
<keyword evidence="6" id="KW-1185">Reference proteome</keyword>
<dbReference type="Proteomes" id="UP000093391">
    <property type="component" value="Chromosome"/>
</dbReference>
<dbReference type="GO" id="GO:0000160">
    <property type="term" value="P:phosphorelay signal transduction system"/>
    <property type="evidence" value="ECO:0007669"/>
    <property type="project" value="InterPro"/>
</dbReference>
<dbReference type="InterPro" id="IPR029016">
    <property type="entry name" value="GAF-like_dom_sf"/>
</dbReference>
<dbReference type="KEGG" id="ala:BFG52_00665"/>
<keyword evidence="3" id="KW-0804">Transcription</keyword>
<evidence type="ECO:0000256" key="3">
    <source>
        <dbReference type="ARBA" id="ARBA00023163"/>
    </source>
</evidence>
<feature type="domain" description="OmpR/PhoB-type" evidence="4">
    <location>
        <begin position="198"/>
        <end position="263"/>
    </location>
</feature>
<evidence type="ECO:0000313" key="5">
    <source>
        <dbReference type="EMBL" id="AOA57012.1"/>
    </source>
</evidence>
<dbReference type="AlphaFoldDB" id="A0A1B2LVN6"/>
<reference evidence="5 6" key="1">
    <citation type="submission" date="2016-08" db="EMBL/GenBank/DDBJ databases">
        <authorList>
            <person name="Seilhamer J.J."/>
        </authorList>
    </citation>
    <scope>NUCLEOTIDE SEQUENCE [LARGE SCALE GENOMIC DNA]</scope>
    <source>
        <strain evidence="5 6">BRTC-1</strain>
    </source>
</reference>
<dbReference type="EMBL" id="CP016895">
    <property type="protein sequence ID" value="AOA57012.1"/>
    <property type="molecule type" value="Genomic_DNA"/>
</dbReference>
<dbReference type="SUPFAM" id="SSF46894">
    <property type="entry name" value="C-terminal effector domain of the bipartite response regulators"/>
    <property type="match status" value="1"/>
</dbReference>
<protein>
    <submittedName>
        <fullName evidence="5">Transcriptional regulator</fullName>
    </submittedName>
</protein>
<dbReference type="OrthoDB" id="3928741at2"/>
<dbReference type="InterPro" id="IPR036388">
    <property type="entry name" value="WH-like_DNA-bd_sf"/>
</dbReference>
<organism evidence="5 6">
    <name type="scientific">Acinetobacter larvae</name>
    <dbReference type="NCBI Taxonomy" id="1789224"/>
    <lineage>
        <taxon>Bacteria</taxon>
        <taxon>Pseudomonadati</taxon>
        <taxon>Pseudomonadota</taxon>
        <taxon>Gammaproteobacteria</taxon>
        <taxon>Moraxellales</taxon>
        <taxon>Moraxellaceae</taxon>
        <taxon>Acinetobacter</taxon>
    </lineage>
</organism>
<dbReference type="Gene3D" id="1.10.10.10">
    <property type="entry name" value="Winged helix-like DNA-binding domain superfamily/Winged helix DNA-binding domain"/>
    <property type="match status" value="1"/>
</dbReference>
<dbReference type="Gene3D" id="3.30.450.40">
    <property type="match status" value="1"/>
</dbReference>
<dbReference type="SMART" id="SM00862">
    <property type="entry name" value="Trans_reg_C"/>
    <property type="match status" value="1"/>
</dbReference>
<proteinExistence type="predicted"/>
<keyword evidence="2" id="KW-0238">DNA-binding</keyword>
<dbReference type="InterPro" id="IPR016032">
    <property type="entry name" value="Sig_transdc_resp-reg_C-effctor"/>
</dbReference>
<evidence type="ECO:0000259" key="4">
    <source>
        <dbReference type="SMART" id="SM00862"/>
    </source>
</evidence>
<dbReference type="GO" id="GO:0006355">
    <property type="term" value="P:regulation of DNA-templated transcription"/>
    <property type="evidence" value="ECO:0007669"/>
    <property type="project" value="InterPro"/>
</dbReference>